<sequence>MRYNLLHYGYTIQGIVYHNVRPWEHLLYDPSSSFFTATMVIIAVQANLFL</sequence>
<protein>
    <submittedName>
        <fullName evidence="1">Uncharacterized protein</fullName>
    </submittedName>
</protein>
<dbReference type="AlphaFoldDB" id="A0A382XXD7"/>
<dbReference type="EMBL" id="UINC01170755">
    <property type="protein sequence ID" value="SVD74958.1"/>
    <property type="molecule type" value="Genomic_DNA"/>
</dbReference>
<gene>
    <name evidence="1" type="ORF">METZ01_LOCUS427812</name>
</gene>
<proteinExistence type="predicted"/>
<name>A0A382XXD7_9ZZZZ</name>
<accession>A0A382XXD7</accession>
<reference evidence="1" key="1">
    <citation type="submission" date="2018-05" db="EMBL/GenBank/DDBJ databases">
        <authorList>
            <person name="Lanie J.A."/>
            <person name="Ng W.-L."/>
            <person name="Kazmierczak K.M."/>
            <person name="Andrzejewski T.M."/>
            <person name="Davidsen T.M."/>
            <person name="Wayne K.J."/>
            <person name="Tettelin H."/>
            <person name="Glass J.I."/>
            <person name="Rusch D."/>
            <person name="Podicherti R."/>
            <person name="Tsui H.-C.T."/>
            <person name="Winkler M.E."/>
        </authorList>
    </citation>
    <scope>NUCLEOTIDE SEQUENCE</scope>
</reference>
<feature type="non-terminal residue" evidence="1">
    <location>
        <position position="50"/>
    </location>
</feature>
<evidence type="ECO:0000313" key="1">
    <source>
        <dbReference type="EMBL" id="SVD74958.1"/>
    </source>
</evidence>
<organism evidence="1">
    <name type="scientific">marine metagenome</name>
    <dbReference type="NCBI Taxonomy" id="408172"/>
    <lineage>
        <taxon>unclassified sequences</taxon>
        <taxon>metagenomes</taxon>
        <taxon>ecological metagenomes</taxon>
    </lineage>
</organism>